<evidence type="ECO:0000313" key="1">
    <source>
        <dbReference type="EMBL" id="WXB13349.1"/>
    </source>
</evidence>
<sequence>MMLYQIHMDIGSEGLLYIYKSKQVVTIVKKVDCGAETEHTPAIAWFAFQPFRVNSILWSTAYYMYATTTPLREGALIQIASHTEMQLRPGWTYPFVDGLFGSIPGQGDTYNTVNKFPDWKQDLAFGLTQQVSVNNVQTSGPLNAVPVPLNKTAAFAPTETVSIFLSEAENTRSGTVIGKIPAGALTTTLSGAQPDIHVSFDDRTHTFVLAGRMTQTPAEFAKRLVLASGEPRDLSIASGATEEQTVMR</sequence>
<organism evidence="1 2">
    <name type="scientific">Pendulispora albinea</name>
    <dbReference type="NCBI Taxonomy" id="2741071"/>
    <lineage>
        <taxon>Bacteria</taxon>
        <taxon>Pseudomonadati</taxon>
        <taxon>Myxococcota</taxon>
        <taxon>Myxococcia</taxon>
        <taxon>Myxococcales</taxon>
        <taxon>Sorangiineae</taxon>
        <taxon>Pendulisporaceae</taxon>
        <taxon>Pendulispora</taxon>
    </lineage>
</organism>
<dbReference type="RefSeq" id="WP_394822972.1">
    <property type="nucleotide sequence ID" value="NZ_CP089984.1"/>
</dbReference>
<dbReference type="EMBL" id="CP089984">
    <property type="protein sequence ID" value="WXB13349.1"/>
    <property type="molecule type" value="Genomic_DNA"/>
</dbReference>
<gene>
    <name evidence="1" type="ORF">LZC94_36590</name>
</gene>
<accession>A0ABZ2LUQ9</accession>
<reference evidence="1 2" key="1">
    <citation type="submission" date="2021-12" db="EMBL/GenBank/DDBJ databases">
        <title>Discovery of the Pendulisporaceae a myxobacterial family with distinct sporulation behavior and unique specialized metabolism.</title>
        <authorList>
            <person name="Garcia R."/>
            <person name="Popoff A."/>
            <person name="Bader C.D."/>
            <person name="Loehr J."/>
            <person name="Walesch S."/>
            <person name="Walt C."/>
            <person name="Boldt J."/>
            <person name="Bunk B."/>
            <person name="Haeckl F.J.F.P.J."/>
            <person name="Gunesch A.P."/>
            <person name="Birkelbach J."/>
            <person name="Nuebel U."/>
            <person name="Pietschmann T."/>
            <person name="Bach T."/>
            <person name="Mueller R."/>
        </authorList>
    </citation>
    <scope>NUCLEOTIDE SEQUENCE [LARGE SCALE GENOMIC DNA]</scope>
    <source>
        <strain evidence="1 2">MSr11954</strain>
    </source>
</reference>
<proteinExistence type="predicted"/>
<name>A0ABZ2LUQ9_9BACT</name>
<protein>
    <submittedName>
        <fullName evidence="1">Uncharacterized protein</fullName>
    </submittedName>
</protein>
<evidence type="ECO:0000313" key="2">
    <source>
        <dbReference type="Proteomes" id="UP001370348"/>
    </source>
</evidence>
<keyword evidence="2" id="KW-1185">Reference proteome</keyword>
<dbReference type="Proteomes" id="UP001370348">
    <property type="component" value="Chromosome"/>
</dbReference>